<dbReference type="PROSITE" id="PS50011">
    <property type="entry name" value="PROTEIN_KINASE_DOM"/>
    <property type="match status" value="1"/>
</dbReference>
<keyword evidence="14" id="KW-0223">Dioxygenase</keyword>
<feature type="domain" description="ShKT" evidence="23">
    <location>
        <begin position="723"/>
        <end position="763"/>
    </location>
</feature>
<dbReference type="InterPro" id="IPR003582">
    <property type="entry name" value="ShKT_dom"/>
</dbReference>
<dbReference type="InterPro" id="IPR008271">
    <property type="entry name" value="Ser/Thr_kinase_AS"/>
</dbReference>
<accession>A0A2P5YWJ3</accession>
<dbReference type="GO" id="GO:0051020">
    <property type="term" value="F:GTPase binding"/>
    <property type="evidence" value="ECO:0007669"/>
    <property type="project" value="UniProtKB-ARBA"/>
</dbReference>
<proteinExistence type="inferred from homology"/>
<evidence type="ECO:0000256" key="10">
    <source>
        <dbReference type="ARBA" id="ARBA00022741"/>
    </source>
</evidence>
<dbReference type="InterPro" id="IPR001245">
    <property type="entry name" value="Ser-Thr/Tyr_kinase_cat_dom"/>
</dbReference>
<name>A0A2P5YWJ3_GOSBA</name>
<keyword evidence="5" id="KW-0963">Cytoplasm</keyword>
<dbReference type="GO" id="GO:0051213">
    <property type="term" value="F:dioxygenase activity"/>
    <property type="evidence" value="ECO:0007669"/>
    <property type="project" value="UniProtKB-KW"/>
</dbReference>
<comment type="catalytic activity">
    <reaction evidence="18">
        <text>L-seryl-[protein] + ATP = O-phospho-L-seryl-[protein] + ADP + H(+)</text>
        <dbReference type="Rhea" id="RHEA:17989"/>
        <dbReference type="Rhea" id="RHEA-COMP:9863"/>
        <dbReference type="Rhea" id="RHEA-COMP:11604"/>
        <dbReference type="ChEBI" id="CHEBI:15378"/>
        <dbReference type="ChEBI" id="CHEBI:29999"/>
        <dbReference type="ChEBI" id="CHEBI:30616"/>
        <dbReference type="ChEBI" id="CHEBI:83421"/>
        <dbReference type="ChEBI" id="CHEBI:456216"/>
        <dbReference type="EC" id="2.7.11.1"/>
    </reaction>
</comment>
<evidence type="ECO:0000313" key="24">
    <source>
        <dbReference type="EMBL" id="PPS19970.1"/>
    </source>
</evidence>
<keyword evidence="10" id="KW-0547">Nucleotide-binding</keyword>
<dbReference type="SUPFAM" id="SSF56112">
    <property type="entry name" value="Protein kinase-like (PK-like)"/>
    <property type="match status" value="1"/>
</dbReference>
<dbReference type="EMBL" id="KZ662723">
    <property type="protein sequence ID" value="PPS19970.1"/>
    <property type="molecule type" value="Genomic_DNA"/>
</dbReference>
<evidence type="ECO:0000256" key="5">
    <source>
        <dbReference type="ARBA" id="ARBA00022490"/>
    </source>
</evidence>
<feature type="region of interest" description="Disordered" evidence="20">
    <location>
        <begin position="1"/>
        <end position="30"/>
    </location>
</feature>
<sequence>MGDRIEASDPTCAESSDKTGTEKKKWEPLRFMRRKPRTSFSDSVTSIDLTSLGAELKRIDALSPKGDLQDCSRNAEPLELTNEASEESNSATDSEGQLSLTGLVHLRGFFRLLKKGPGIPSQVLPPLIPKLPLKRGKKGGEDTVPLDSALDAELRCLKSSWKNFSLSELQEATNNFSHGQGGYAEVYKGQLKDRKFVAIKRLMKGSQEEMIEDFLSELGIMVHLDHPNIAKMIGYGVEGGMYLVLQLSPHGSLSSLLYGPKEKLTWSIRFKIAVGTAEGLSYLHEGCQRRIIHKDIKAANVLLSENFDAQISDFGLSKWLPDNWTHHTVYKVEGTFGYLAPELFMHGIVDEKTDVYAFGVLLLELITGRRAVDSSQKSLVIWAKPLIAENKINELVDPALGNNYDLDQLKCAIATASICINQSSIDRPQMSQAYPSSLHVVGMLKGDPKCLEMLKEQEKCPHRRTFSDEIFHTEEYNSTNCLNGQNSQNEKVKLSLAKYHFPEKIFYLFFPGKSFDLRFTFDGYWEELFSANPNIELNRFKLVPIMAFVYEGFLTDLECDHLISLDPIVAGIEDKISTWTFLPKENGEDIQVLRYEHGQKYDPHYDYFTDKVNIARGGHRIATVLIYLTNVTKGGETVFPQAEEPSRRRTPPKDDLSECAKKGIAVKPRRGDALLFFSLFPTAIPDQNSLHAGCPVIEGEKWSATKWIHVDSFEKNLDIGGNCTDLNESCERWAALGECTKNREYMIGTAELPGYCRRSCKVC</sequence>
<keyword evidence="16" id="KW-0408">Iron</keyword>
<dbReference type="PANTHER" id="PTHR47987:SF13">
    <property type="entry name" value="RECEPTOR-LIKE CYTOSOLIC SERINE_THREONINE-PROTEIN KINASE RBK2"/>
    <property type="match status" value="1"/>
</dbReference>
<evidence type="ECO:0000259" key="22">
    <source>
        <dbReference type="PROSITE" id="PS51471"/>
    </source>
</evidence>
<dbReference type="InterPro" id="IPR000719">
    <property type="entry name" value="Prot_kinase_dom"/>
</dbReference>
<keyword evidence="7" id="KW-0597">Phosphoprotein</keyword>
<comment type="subunit">
    <text evidence="19">Interacts with ARAC5 and ARAC10.</text>
</comment>
<dbReference type="GO" id="GO:0005783">
    <property type="term" value="C:endoplasmic reticulum"/>
    <property type="evidence" value="ECO:0007669"/>
    <property type="project" value="UniProtKB-SubCell"/>
</dbReference>
<dbReference type="Pfam" id="PF13640">
    <property type="entry name" value="2OG-FeII_Oxy_3"/>
    <property type="match status" value="1"/>
</dbReference>
<evidence type="ECO:0000256" key="11">
    <source>
        <dbReference type="ARBA" id="ARBA00022777"/>
    </source>
</evidence>
<dbReference type="Proteomes" id="UP000239757">
    <property type="component" value="Unassembled WGS sequence"/>
</dbReference>
<evidence type="ECO:0000259" key="23">
    <source>
        <dbReference type="PROSITE" id="PS51670"/>
    </source>
</evidence>
<evidence type="ECO:0000256" key="18">
    <source>
        <dbReference type="ARBA" id="ARBA00048679"/>
    </source>
</evidence>
<dbReference type="Gene3D" id="3.30.200.20">
    <property type="entry name" value="Phosphorylase Kinase, domain 1"/>
    <property type="match status" value="1"/>
</dbReference>
<dbReference type="Gene3D" id="1.10.510.10">
    <property type="entry name" value="Transferase(Phosphotransferase) domain 1"/>
    <property type="match status" value="1"/>
</dbReference>
<dbReference type="InterPro" id="IPR044862">
    <property type="entry name" value="Pro_4_hyd_alph_FE2OG_OXY"/>
</dbReference>
<keyword evidence="11" id="KW-0418">Kinase</keyword>
<dbReference type="InterPro" id="IPR005123">
    <property type="entry name" value="Oxoglu/Fe-dep_dioxygenase_dom"/>
</dbReference>
<comment type="catalytic activity">
    <reaction evidence="17">
        <text>L-threonyl-[protein] + ATP = O-phospho-L-threonyl-[protein] + ADP + H(+)</text>
        <dbReference type="Rhea" id="RHEA:46608"/>
        <dbReference type="Rhea" id="RHEA-COMP:11060"/>
        <dbReference type="Rhea" id="RHEA-COMP:11605"/>
        <dbReference type="ChEBI" id="CHEBI:15378"/>
        <dbReference type="ChEBI" id="CHEBI:30013"/>
        <dbReference type="ChEBI" id="CHEBI:30616"/>
        <dbReference type="ChEBI" id="CHEBI:61977"/>
        <dbReference type="ChEBI" id="CHEBI:456216"/>
        <dbReference type="EC" id="2.7.11.1"/>
    </reaction>
</comment>
<evidence type="ECO:0000256" key="20">
    <source>
        <dbReference type="SAM" id="MobiDB-lite"/>
    </source>
</evidence>
<dbReference type="OrthoDB" id="4062651at2759"/>
<keyword evidence="8" id="KW-0808">Transferase</keyword>
<keyword evidence="6" id="KW-0723">Serine/threonine-protein kinase</keyword>
<dbReference type="Pfam" id="PF01549">
    <property type="entry name" value="ShK"/>
    <property type="match status" value="1"/>
</dbReference>
<dbReference type="Pfam" id="PF07714">
    <property type="entry name" value="PK_Tyr_Ser-Thr"/>
    <property type="match status" value="1"/>
</dbReference>
<feature type="domain" description="Fe2OG dioxygenase" evidence="22">
    <location>
        <begin position="586"/>
        <end position="710"/>
    </location>
</feature>
<dbReference type="PROSITE" id="PS51670">
    <property type="entry name" value="SHKT"/>
    <property type="match status" value="1"/>
</dbReference>
<evidence type="ECO:0000256" key="16">
    <source>
        <dbReference type="ARBA" id="ARBA00023004"/>
    </source>
</evidence>
<organism evidence="24 25">
    <name type="scientific">Gossypium barbadense</name>
    <name type="common">Sea Island cotton</name>
    <name type="synonym">Hibiscus barbadensis</name>
    <dbReference type="NCBI Taxonomy" id="3634"/>
    <lineage>
        <taxon>Eukaryota</taxon>
        <taxon>Viridiplantae</taxon>
        <taxon>Streptophyta</taxon>
        <taxon>Embryophyta</taxon>
        <taxon>Tracheophyta</taxon>
        <taxon>Spermatophyta</taxon>
        <taxon>Magnoliopsida</taxon>
        <taxon>eudicotyledons</taxon>
        <taxon>Gunneridae</taxon>
        <taxon>Pentapetalae</taxon>
        <taxon>rosids</taxon>
        <taxon>malvids</taxon>
        <taxon>Malvales</taxon>
        <taxon>Malvaceae</taxon>
        <taxon>Malvoideae</taxon>
        <taxon>Gossypium</taxon>
    </lineage>
</organism>
<gene>
    <name evidence="24" type="ORF">GOBAR_AA00603</name>
</gene>
<dbReference type="GO" id="GO:0031418">
    <property type="term" value="F:L-ascorbic acid binding"/>
    <property type="evidence" value="ECO:0007669"/>
    <property type="project" value="InterPro"/>
</dbReference>
<keyword evidence="13" id="KW-0067">ATP-binding</keyword>
<evidence type="ECO:0000256" key="6">
    <source>
        <dbReference type="ARBA" id="ARBA00022527"/>
    </source>
</evidence>
<keyword evidence="9" id="KW-0479">Metal-binding</keyword>
<feature type="compositionally biased region" description="Basic and acidic residues" evidence="20">
    <location>
        <begin position="15"/>
        <end position="30"/>
    </location>
</feature>
<evidence type="ECO:0000256" key="15">
    <source>
        <dbReference type="ARBA" id="ARBA00023002"/>
    </source>
</evidence>
<dbReference type="SMART" id="SM00702">
    <property type="entry name" value="P4Hc"/>
    <property type="match status" value="1"/>
</dbReference>
<keyword evidence="12" id="KW-0256">Endoplasmic reticulum</keyword>
<dbReference type="GO" id="GO:0005524">
    <property type="term" value="F:ATP binding"/>
    <property type="evidence" value="ECO:0007669"/>
    <property type="project" value="UniProtKB-KW"/>
</dbReference>
<keyword evidence="15" id="KW-0560">Oxidoreductase</keyword>
<evidence type="ECO:0000256" key="4">
    <source>
        <dbReference type="ARBA" id="ARBA00006511"/>
    </source>
</evidence>
<dbReference type="InterPro" id="IPR011009">
    <property type="entry name" value="Kinase-like_dom_sf"/>
</dbReference>
<dbReference type="GO" id="GO:0016705">
    <property type="term" value="F:oxidoreductase activity, acting on paired donors, with incorporation or reduction of molecular oxygen"/>
    <property type="evidence" value="ECO:0007669"/>
    <property type="project" value="InterPro"/>
</dbReference>
<evidence type="ECO:0000256" key="19">
    <source>
        <dbReference type="ARBA" id="ARBA00063228"/>
    </source>
</evidence>
<evidence type="ECO:0000256" key="13">
    <source>
        <dbReference type="ARBA" id="ARBA00022840"/>
    </source>
</evidence>
<evidence type="ECO:0000256" key="3">
    <source>
        <dbReference type="ARBA" id="ARBA00004496"/>
    </source>
</evidence>
<evidence type="ECO:0000313" key="25">
    <source>
        <dbReference type="Proteomes" id="UP000239757"/>
    </source>
</evidence>
<reference evidence="24 25" key="1">
    <citation type="submission" date="2015-01" db="EMBL/GenBank/DDBJ databases">
        <title>Genome of allotetraploid Gossypium barbadense reveals genomic plasticity and fiber elongation in cotton evolution.</title>
        <authorList>
            <person name="Chen X."/>
            <person name="Liu X."/>
            <person name="Zhao B."/>
            <person name="Zheng H."/>
            <person name="Hu Y."/>
            <person name="Lu G."/>
            <person name="Yang C."/>
            <person name="Chen J."/>
            <person name="Shan C."/>
            <person name="Zhang L."/>
            <person name="Zhou Y."/>
            <person name="Wang L."/>
            <person name="Guo W."/>
            <person name="Bai Y."/>
            <person name="Ruan J."/>
            <person name="Shangguan X."/>
            <person name="Mao Y."/>
            <person name="Jiang J."/>
            <person name="Zhu Y."/>
            <person name="Lei J."/>
            <person name="Kang H."/>
            <person name="Chen S."/>
            <person name="He X."/>
            <person name="Wang R."/>
            <person name="Wang Y."/>
            <person name="Chen J."/>
            <person name="Wang L."/>
            <person name="Yu S."/>
            <person name="Wang B."/>
            <person name="Wei J."/>
            <person name="Song S."/>
            <person name="Lu X."/>
            <person name="Gao Z."/>
            <person name="Gu W."/>
            <person name="Deng X."/>
            <person name="Ma D."/>
            <person name="Wang S."/>
            <person name="Liang W."/>
            <person name="Fang L."/>
            <person name="Cai C."/>
            <person name="Zhu X."/>
            <person name="Zhou B."/>
            <person name="Zhang Y."/>
            <person name="Chen Z."/>
            <person name="Xu S."/>
            <person name="Zhu R."/>
            <person name="Wang S."/>
            <person name="Zhang T."/>
            <person name="Zhao G."/>
        </authorList>
    </citation>
    <scope>NUCLEOTIDE SEQUENCE [LARGE SCALE GENOMIC DNA]</scope>
    <source>
        <strain evidence="25">cv. Xinhai21</strain>
        <tissue evidence="24">Leaf</tissue>
    </source>
</reference>
<dbReference type="InterPro" id="IPR006620">
    <property type="entry name" value="Pro_4_hyd_alph"/>
</dbReference>
<comment type="similarity">
    <text evidence="4">Belongs to the P4HA family.</text>
</comment>
<dbReference type="FunFam" id="1.10.510.10:FF:000335">
    <property type="entry name" value="receptor-like cytosolic serine/threonine-protein kinase RBK2"/>
    <property type="match status" value="1"/>
</dbReference>
<dbReference type="GO" id="GO:0004674">
    <property type="term" value="F:protein serine/threonine kinase activity"/>
    <property type="evidence" value="ECO:0007669"/>
    <property type="project" value="UniProtKB-KW"/>
</dbReference>
<evidence type="ECO:0000259" key="21">
    <source>
        <dbReference type="PROSITE" id="PS50011"/>
    </source>
</evidence>
<comment type="cofactor">
    <cofactor evidence="1">
        <name>L-ascorbate</name>
        <dbReference type="ChEBI" id="CHEBI:38290"/>
    </cofactor>
</comment>
<dbReference type="SMART" id="SM00220">
    <property type="entry name" value="S_TKc"/>
    <property type="match status" value="1"/>
</dbReference>
<evidence type="ECO:0000256" key="12">
    <source>
        <dbReference type="ARBA" id="ARBA00022824"/>
    </source>
</evidence>
<evidence type="ECO:0000256" key="8">
    <source>
        <dbReference type="ARBA" id="ARBA00022679"/>
    </source>
</evidence>
<dbReference type="PROSITE" id="PS00108">
    <property type="entry name" value="PROTEIN_KINASE_ST"/>
    <property type="match status" value="1"/>
</dbReference>
<comment type="subcellular location">
    <subcellularLocation>
        <location evidence="3">Cytoplasm</location>
    </subcellularLocation>
    <subcellularLocation>
        <location evidence="2">Endoplasmic reticulum</location>
    </subcellularLocation>
</comment>
<evidence type="ECO:0000256" key="14">
    <source>
        <dbReference type="ARBA" id="ARBA00022964"/>
    </source>
</evidence>
<evidence type="ECO:0000256" key="2">
    <source>
        <dbReference type="ARBA" id="ARBA00004240"/>
    </source>
</evidence>
<protein>
    <submittedName>
        <fullName evidence="24">Uncharacterized protein</fullName>
    </submittedName>
</protein>
<dbReference type="AlphaFoldDB" id="A0A2P5YWJ3"/>
<evidence type="ECO:0000256" key="17">
    <source>
        <dbReference type="ARBA" id="ARBA00047899"/>
    </source>
</evidence>
<dbReference type="GO" id="GO:0005506">
    <property type="term" value="F:iron ion binding"/>
    <property type="evidence" value="ECO:0007669"/>
    <property type="project" value="InterPro"/>
</dbReference>
<evidence type="ECO:0000256" key="1">
    <source>
        <dbReference type="ARBA" id="ARBA00001961"/>
    </source>
</evidence>
<dbReference type="InterPro" id="IPR046958">
    <property type="entry name" value="RBK1/2/STUNTED"/>
</dbReference>
<evidence type="ECO:0000256" key="7">
    <source>
        <dbReference type="ARBA" id="ARBA00022553"/>
    </source>
</evidence>
<evidence type="ECO:0000256" key="9">
    <source>
        <dbReference type="ARBA" id="ARBA00022723"/>
    </source>
</evidence>
<dbReference type="PANTHER" id="PTHR47987">
    <property type="entry name" value="OS08G0249100 PROTEIN"/>
    <property type="match status" value="1"/>
</dbReference>
<dbReference type="Gene3D" id="2.60.120.620">
    <property type="entry name" value="q2cbj1_9rhob like domain"/>
    <property type="match status" value="1"/>
</dbReference>
<dbReference type="PROSITE" id="PS51471">
    <property type="entry name" value="FE2OG_OXY"/>
    <property type="match status" value="1"/>
</dbReference>
<feature type="domain" description="Protein kinase" evidence="21">
    <location>
        <begin position="172"/>
        <end position="442"/>
    </location>
</feature>